<keyword evidence="1" id="KW-0812">Transmembrane</keyword>
<keyword evidence="1" id="KW-1133">Transmembrane helix</keyword>
<comment type="caution">
    <text evidence="2">The sequence shown here is derived from an EMBL/GenBank/DDBJ whole genome shotgun (WGS) entry which is preliminary data.</text>
</comment>
<dbReference type="AlphaFoldDB" id="A0AAD4QYZ2"/>
<gene>
    <name evidence="2" type="ORF">DdX_13993</name>
</gene>
<dbReference type="EMBL" id="JAKKPZ010000063">
    <property type="protein sequence ID" value="KAI1704773.1"/>
    <property type="molecule type" value="Genomic_DNA"/>
</dbReference>
<protein>
    <submittedName>
        <fullName evidence="2">Uncharacterized protein</fullName>
    </submittedName>
</protein>
<organism evidence="2 3">
    <name type="scientific">Ditylenchus destructor</name>
    <dbReference type="NCBI Taxonomy" id="166010"/>
    <lineage>
        <taxon>Eukaryota</taxon>
        <taxon>Metazoa</taxon>
        <taxon>Ecdysozoa</taxon>
        <taxon>Nematoda</taxon>
        <taxon>Chromadorea</taxon>
        <taxon>Rhabditida</taxon>
        <taxon>Tylenchina</taxon>
        <taxon>Tylenchomorpha</taxon>
        <taxon>Sphaerularioidea</taxon>
        <taxon>Anguinidae</taxon>
        <taxon>Anguininae</taxon>
        <taxon>Ditylenchus</taxon>
    </lineage>
</organism>
<name>A0AAD4QYZ2_9BILA</name>
<keyword evidence="3" id="KW-1185">Reference proteome</keyword>
<accession>A0AAD4QYZ2</accession>
<reference evidence="2" key="1">
    <citation type="submission" date="2022-01" db="EMBL/GenBank/DDBJ databases">
        <title>Genome Sequence Resource for Two Populations of Ditylenchus destructor, the Migratory Endoparasitic Phytonematode.</title>
        <authorList>
            <person name="Zhang H."/>
            <person name="Lin R."/>
            <person name="Xie B."/>
        </authorList>
    </citation>
    <scope>NUCLEOTIDE SEQUENCE</scope>
    <source>
        <strain evidence="2">BazhouSP</strain>
    </source>
</reference>
<evidence type="ECO:0000313" key="3">
    <source>
        <dbReference type="Proteomes" id="UP001201812"/>
    </source>
</evidence>
<feature type="transmembrane region" description="Helical" evidence="1">
    <location>
        <begin position="75"/>
        <end position="99"/>
    </location>
</feature>
<dbReference type="Proteomes" id="UP001201812">
    <property type="component" value="Unassembled WGS sequence"/>
</dbReference>
<evidence type="ECO:0000256" key="1">
    <source>
        <dbReference type="SAM" id="Phobius"/>
    </source>
</evidence>
<feature type="transmembrane region" description="Helical" evidence="1">
    <location>
        <begin position="48"/>
        <end position="68"/>
    </location>
</feature>
<sequence>MANDDQSKLRSCWKWFCKLETIVLLTALYCIGESIVALLYIPLTHGDVVRVAWYLKEILINISIIFALKTCKHHLFLPFLILKGIEAVILIIGLLALAISRFFLPQSWLDCNNYLNEQNHDRITVLVLKSFCEIFATSSVVGSIIYELCLLVIYYYVLKAYRHFKSENEKLEPVHKHELAQLTELKPAPEDSNIV</sequence>
<feature type="transmembrane region" description="Helical" evidence="1">
    <location>
        <begin position="21"/>
        <end position="42"/>
    </location>
</feature>
<evidence type="ECO:0000313" key="2">
    <source>
        <dbReference type="EMBL" id="KAI1704773.1"/>
    </source>
</evidence>
<proteinExistence type="predicted"/>
<keyword evidence="1" id="KW-0472">Membrane</keyword>
<feature type="transmembrane region" description="Helical" evidence="1">
    <location>
        <begin position="134"/>
        <end position="157"/>
    </location>
</feature>